<dbReference type="AlphaFoldDB" id="A0A8D9DQB9"/>
<reference evidence="1 2" key="1">
    <citation type="submission" date="2021-07" db="EMBL/GenBank/DDBJ databases">
        <authorList>
            <consortium name="Genoscope - CEA"/>
            <person name="William W."/>
        </authorList>
    </citation>
    <scope>NUCLEOTIDE SEQUENCE [LARGE SCALE GENOMIC DNA]</scope>
</reference>
<dbReference type="EMBL" id="LS974621">
    <property type="protein sequence ID" value="CAG7878538.1"/>
    <property type="molecule type" value="Genomic_DNA"/>
</dbReference>
<protein>
    <submittedName>
        <fullName evidence="1">Uncharacterized protein</fullName>
    </submittedName>
</protein>
<dbReference type="Proteomes" id="UP000694005">
    <property type="component" value="Chromosome A05"/>
</dbReference>
<sequence length="62" mass="7413">EYTTLQNFTWTLTCRYNKHWCKCITLPPHRSKLDFEVLCSQKKSHLGLQSFLTIARGCMMRF</sequence>
<evidence type="ECO:0000313" key="2">
    <source>
        <dbReference type="Proteomes" id="UP000694005"/>
    </source>
</evidence>
<name>A0A8D9DQB9_BRACM</name>
<evidence type="ECO:0000313" key="1">
    <source>
        <dbReference type="EMBL" id="CAG7878538.1"/>
    </source>
</evidence>
<proteinExistence type="predicted"/>
<organism evidence="1 2">
    <name type="scientific">Brassica campestris</name>
    <name type="common">Field mustard</name>
    <dbReference type="NCBI Taxonomy" id="3711"/>
    <lineage>
        <taxon>Eukaryota</taxon>
        <taxon>Viridiplantae</taxon>
        <taxon>Streptophyta</taxon>
        <taxon>Embryophyta</taxon>
        <taxon>Tracheophyta</taxon>
        <taxon>Spermatophyta</taxon>
        <taxon>Magnoliopsida</taxon>
        <taxon>eudicotyledons</taxon>
        <taxon>Gunneridae</taxon>
        <taxon>Pentapetalae</taxon>
        <taxon>rosids</taxon>
        <taxon>malvids</taxon>
        <taxon>Brassicales</taxon>
        <taxon>Brassicaceae</taxon>
        <taxon>Brassiceae</taxon>
        <taxon>Brassica</taxon>
    </lineage>
</organism>
<feature type="non-terminal residue" evidence="1">
    <location>
        <position position="1"/>
    </location>
</feature>
<dbReference type="Gramene" id="A05p50590.2_BraZ1">
    <property type="protein sequence ID" value="A05p50590.2_BraZ1.CDS.1"/>
    <property type="gene ID" value="A05g50590.2_BraZ1"/>
</dbReference>
<accession>A0A8D9DQB9</accession>
<gene>
    <name evidence="1" type="ORF">BRAPAZ1V2_A05P50590.2</name>
</gene>